<reference evidence="2" key="2">
    <citation type="submission" date="2015-03" db="EMBL/GenBank/DDBJ databases">
        <authorList>
            <person name="Chow C.-E.T."/>
            <person name="Winget D.M."/>
            <person name="White R.A.III."/>
            <person name="Hallam S.J."/>
            <person name="Suttle C.A."/>
        </authorList>
    </citation>
    <scope>NUCLEOTIDE SEQUENCE</scope>
    <source>
        <strain evidence="2">H4084972</strain>
    </source>
</reference>
<feature type="region of interest" description="Disordered" evidence="1">
    <location>
        <begin position="12"/>
        <end position="94"/>
    </location>
</feature>
<feature type="compositionally biased region" description="Basic and acidic residues" evidence="1">
    <location>
        <begin position="58"/>
        <end position="94"/>
    </location>
</feature>
<dbReference type="GO" id="GO:0019069">
    <property type="term" value="P:viral capsid assembly"/>
    <property type="evidence" value="ECO:0007669"/>
    <property type="project" value="InterPro"/>
</dbReference>
<dbReference type="EMBL" id="KR029592">
    <property type="protein sequence ID" value="AKH47351.1"/>
    <property type="molecule type" value="Genomic_DNA"/>
</dbReference>
<dbReference type="Pfam" id="PF05396">
    <property type="entry name" value="Phage_T7_Capsid"/>
    <property type="match status" value="1"/>
</dbReference>
<reference evidence="2" key="1">
    <citation type="journal article" date="2015" name="Front. Microbiol.">
        <title>Combining genomic sequencing methods to explore viral diversity and reveal potential virus-host interactions.</title>
        <authorList>
            <person name="Chow C.E."/>
            <person name="Winget D.M."/>
            <person name="White R.A.III."/>
            <person name="Hallam S.J."/>
            <person name="Suttle C.A."/>
        </authorList>
    </citation>
    <scope>NUCLEOTIDE SEQUENCE</scope>
    <source>
        <strain evidence="2">H4084972</strain>
    </source>
</reference>
<accession>A0A0F7L8M6</accession>
<protein>
    <submittedName>
        <fullName evidence="2">Uncharacterized protein</fullName>
    </submittedName>
</protein>
<dbReference type="InterPro" id="IPR008768">
    <property type="entry name" value="Gp9-like"/>
</dbReference>
<proteinExistence type="predicted"/>
<organism evidence="2">
    <name type="scientific">uncultured marine virus</name>
    <dbReference type="NCBI Taxonomy" id="186617"/>
    <lineage>
        <taxon>Viruses</taxon>
        <taxon>environmental samples</taxon>
    </lineage>
</organism>
<sequence length="317" mass="34723">MLLIERILNRIKHAQDTEESPDNGAFDDIQADPQDKNNTPDPTPSDKDGLLGGAADEEAGKNKDPKAPDPNEDPKGDRPDHIPEQFWDKDKKEVNTEAMAKSYTDLRAEFNKVQKEKGGKPGKALESPEAYLTDFETPSKAKGEDGQEIELDRVRDIPTDDPALIALSKVAKAKGWSKEDFNDVITEVLAAANGNLPEPFNRENEITALGGEEKAIPMIRTNQGWVLHLHKNGILNEDQYNHALNFGKTAIGVETLNAIRVNSGEKPIPTGASVNTGAKTPTECQAMMADERYSKDGPEGDAYRAEVDAAFLETYGE</sequence>
<evidence type="ECO:0000256" key="1">
    <source>
        <dbReference type="SAM" id="MobiDB-lite"/>
    </source>
</evidence>
<name>A0A0F7L8M6_9VIRU</name>
<evidence type="ECO:0000313" key="2">
    <source>
        <dbReference type="EMBL" id="AKH47351.1"/>
    </source>
</evidence>